<evidence type="ECO:0000256" key="7">
    <source>
        <dbReference type="ARBA" id="ARBA00049339"/>
    </source>
</evidence>
<comment type="catalytic activity">
    <reaction evidence="7 8">
        <text>tRNA(Arg) + L-arginine + ATP = L-arginyl-tRNA(Arg) + AMP + diphosphate</text>
        <dbReference type="Rhea" id="RHEA:20301"/>
        <dbReference type="Rhea" id="RHEA-COMP:9658"/>
        <dbReference type="Rhea" id="RHEA-COMP:9673"/>
        <dbReference type="ChEBI" id="CHEBI:30616"/>
        <dbReference type="ChEBI" id="CHEBI:32682"/>
        <dbReference type="ChEBI" id="CHEBI:33019"/>
        <dbReference type="ChEBI" id="CHEBI:78442"/>
        <dbReference type="ChEBI" id="CHEBI:78513"/>
        <dbReference type="ChEBI" id="CHEBI:456215"/>
        <dbReference type="EC" id="6.1.1.19"/>
    </reaction>
</comment>
<dbReference type="PRINTS" id="PR01038">
    <property type="entry name" value="TRNASYNTHARG"/>
</dbReference>
<dbReference type="InterPro" id="IPR005148">
    <property type="entry name" value="Arg-tRNA-synth_N"/>
</dbReference>
<dbReference type="EMBL" id="MHIA01000003">
    <property type="protein sequence ID" value="OGY42957.1"/>
    <property type="molecule type" value="Genomic_DNA"/>
</dbReference>
<dbReference type="PANTHER" id="PTHR11956:SF5">
    <property type="entry name" value="ARGININE--TRNA LIGASE, CYTOPLASMIC"/>
    <property type="match status" value="1"/>
</dbReference>
<dbReference type="HAMAP" id="MF_00123">
    <property type="entry name" value="Arg_tRNA_synth"/>
    <property type="match status" value="1"/>
</dbReference>
<gene>
    <name evidence="8" type="primary">argS</name>
    <name evidence="12" type="ORF">A2Y67_02775</name>
</gene>
<evidence type="ECO:0000256" key="2">
    <source>
        <dbReference type="ARBA" id="ARBA00022598"/>
    </source>
</evidence>
<evidence type="ECO:0000256" key="1">
    <source>
        <dbReference type="ARBA" id="ARBA00005594"/>
    </source>
</evidence>
<dbReference type="EC" id="6.1.1.19" evidence="8"/>
<evidence type="ECO:0000259" key="10">
    <source>
        <dbReference type="SMART" id="SM00836"/>
    </source>
</evidence>
<evidence type="ECO:0000313" key="13">
    <source>
        <dbReference type="Proteomes" id="UP000176260"/>
    </source>
</evidence>
<dbReference type="NCBIfam" id="TIGR00456">
    <property type="entry name" value="argS"/>
    <property type="match status" value="1"/>
</dbReference>
<dbReference type="CDD" id="cd07956">
    <property type="entry name" value="Anticodon_Ia_Arg"/>
    <property type="match status" value="1"/>
</dbReference>
<keyword evidence="8" id="KW-0963">Cytoplasm</keyword>
<comment type="caution">
    <text evidence="12">The sequence shown here is derived from an EMBL/GenBank/DDBJ whole genome shotgun (WGS) entry which is preliminary data.</text>
</comment>
<dbReference type="InterPro" id="IPR008909">
    <property type="entry name" value="DALR_anticod-bd"/>
</dbReference>
<dbReference type="GO" id="GO:0005737">
    <property type="term" value="C:cytoplasm"/>
    <property type="evidence" value="ECO:0007669"/>
    <property type="project" value="UniProtKB-SubCell"/>
</dbReference>
<feature type="domain" description="Arginyl tRNA synthetase N-terminal" evidence="11">
    <location>
        <begin position="7"/>
        <end position="90"/>
    </location>
</feature>
<dbReference type="SMART" id="SM01016">
    <property type="entry name" value="Arg_tRNA_synt_N"/>
    <property type="match status" value="1"/>
</dbReference>
<dbReference type="Pfam" id="PF05746">
    <property type="entry name" value="DALR_1"/>
    <property type="match status" value="1"/>
</dbReference>
<proteinExistence type="inferred from homology"/>
<evidence type="ECO:0000256" key="8">
    <source>
        <dbReference type="HAMAP-Rule" id="MF_00123"/>
    </source>
</evidence>
<keyword evidence="3 8" id="KW-0547">Nucleotide-binding</keyword>
<reference evidence="12 13" key="1">
    <citation type="journal article" date="2016" name="Nat. Commun.">
        <title>Thousands of microbial genomes shed light on interconnected biogeochemical processes in an aquifer system.</title>
        <authorList>
            <person name="Anantharaman K."/>
            <person name="Brown C.T."/>
            <person name="Hug L.A."/>
            <person name="Sharon I."/>
            <person name="Castelle C.J."/>
            <person name="Probst A.J."/>
            <person name="Thomas B.C."/>
            <person name="Singh A."/>
            <person name="Wilkins M.J."/>
            <person name="Karaoz U."/>
            <person name="Brodie E.L."/>
            <person name="Williams K.H."/>
            <person name="Hubbard S.S."/>
            <person name="Banfield J.F."/>
        </authorList>
    </citation>
    <scope>NUCLEOTIDE SEQUENCE [LARGE SCALE GENOMIC DNA]</scope>
</reference>
<dbReference type="Gene3D" id="3.30.1360.70">
    <property type="entry name" value="Arginyl tRNA synthetase N-terminal domain"/>
    <property type="match status" value="1"/>
</dbReference>
<dbReference type="Pfam" id="PF00750">
    <property type="entry name" value="tRNA-synt_1d"/>
    <property type="match status" value="1"/>
</dbReference>
<dbReference type="Gene3D" id="1.10.730.10">
    <property type="entry name" value="Isoleucyl-tRNA Synthetase, Domain 1"/>
    <property type="match status" value="1"/>
</dbReference>
<keyword evidence="2 8" id="KW-0436">Ligase</keyword>
<evidence type="ECO:0000259" key="11">
    <source>
        <dbReference type="SMART" id="SM01016"/>
    </source>
</evidence>
<evidence type="ECO:0000256" key="6">
    <source>
        <dbReference type="ARBA" id="ARBA00023146"/>
    </source>
</evidence>
<protein>
    <recommendedName>
        <fullName evidence="8">Arginine--tRNA ligase</fullName>
        <ecNumber evidence="8">6.1.1.19</ecNumber>
    </recommendedName>
    <alternativeName>
        <fullName evidence="8">Arginyl-tRNA synthetase</fullName>
        <shortName evidence="8">ArgRS</shortName>
    </alternativeName>
</protein>
<dbReference type="InterPro" id="IPR001278">
    <property type="entry name" value="Arg-tRNA-ligase"/>
</dbReference>
<evidence type="ECO:0000256" key="4">
    <source>
        <dbReference type="ARBA" id="ARBA00022840"/>
    </source>
</evidence>
<dbReference type="InterPro" id="IPR036695">
    <property type="entry name" value="Arg-tRNA-synth_N_sf"/>
</dbReference>
<dbReference type="InterPro" id="IPR035684">
    <property type="entry name" value="ArgRS_core"/>
</dbReference>
<dbReference type="PANTHER" id="PTHR11956">
    <property type="entry name" value="ARGINYL-TRNA SYNTHETASE"/>
    <property type="match status" value="1"/>
</dbReference>
<dbReference type="Gene3D" id="3.40.50.620">
    <property type="entry name" value="HUPs"/>
    <property type="match status" value="1"/>
</dbReference>
<dbReference type="Proteomes" id="UP000176260">
    <property type="component" value="Unassembled WGS sequence"/>
</dbReference>
<dbReference type="GO" id="GO:0006420">
    <property type="term" value="P:arginyl-tRNA aminoacylation"/>
    <property type="evidence" value="ECO:0007669"/>
    <property type="project" value="UniProtKB-UniRule"/>
</dbReference>
<feature type="domain" description="DALR anticodon binding" evidence="10">
    <location>
        <begin position="482"/>
        <end position="599"/>
    </location>
</feature>
<dbReference type="SMART" id="SM00836">
    <property type="entry name" value="DALR_1"/>
    <property type="match status" value="1"/>
</dbReference>
<dbReference type="AlphaFoldDB" id="A0A1G1XUJ2"/>
<dbReference type="InterPro" id="IPR014729">
    <property type="entry name" value="Rossmann-like_a/b/a_fold"/>
</dbReference>
<comment type="subcellular location">
    <subcellularLocation>
        <location evidence="8">Cytoplasm</location>
    </subcellularLocation>
</comment>
<dbReference type="GO" id="GO:0005524">
    <property type="term" value="F:ATP binding"/>
    <property type="evidence" value="ECO:0007669"/>
    <property type="project" value="UniProtKB-UniRule"/>
</dbReference>
<dbReference type="SUPFAM" id="SSF52374">
    <property type="entry name" value="Nucleotidylyl transferase"/>
    <property type="match status" value="1"/>
</dbReference>
<evidence type="ECO:0000256" key="3">
    <source>
        <dbReference type="ARBA" id="ARBA00022741"/>
    </source>
</evidence>
<evidence type="ECO:0000256" key="5">
    <source>
        <dbReference type="ARBA" id="ARBA00022917"/>
    </source>
</evidence>
<keyword evidence="6 8" id="KW-0030">Aminoacyl-tRNA synthetase</keyword>
<dbReference type="SUPFAM" id="SSF47323">
    <property type="entry name" value="Anticodon-binding domain of a subclass of class I aminoacyl-tRNA synthetases"/>
    <property type="match status" value="1"/>
</dbReference>
<accession>A0A1G1XUJ2</accession>
<feature type="short sequence motif" description="'HIGH' region" evidence="8">
    <location>
        <begin position="128"/>
        <end position="138"/>
    </location>
</feature>
<keyword evidence="4 8" id="KW-0067">ATP-binding</keyword>
<evidence type="ECO:0000256" key="9">
    <source>
        <dbReference type="RuleBase" id="RU363038"/>
    </source>
</evidence>
<dbReference type="SUPFAM" id="SSF55190">
    <property type="entry name" value="Arginyl-tRNA synthetase (ArgRS), N-terminal 'additional' domain"/>
    <property type="match status" value="1"/>
</dbReference>
<comment type="similarity">
    <text evidence="1 8 9">Belongs to the class-I aminoacyl-tRNA synthetase family.</text>
</comment>
<dbReference type="FunFam" id="1.10.730.10:FF:000006">
    <property type="entry name" value="Arginyl-tRNA synthetase 2, mitochondrial"/>
    <property type="match status" value="1"/>
</dbReference>
<comment type="subunit">
    <text evidence="8">Monomer.</text>
</comment>
<sequence>MKLLKFMDLNLKIKNEIVKLLAKQKIKIKPEDLEIPPSAEMGDFGLPCFNLAKKLKKSPAEVAKDLASKIKVSGTVVNVKNLGPYLNFVIDSSQIGELAIKEILKQKNKYGKSNIGKGVKVMIEYSQPNTHKEFHIGHLRNVCIGSALINIYKNCGYKVVAANYIGDTGAHVAKTLWYLQNYINETDISADIKERGEFLGRCYTAASHLLETVTKIKSGSPKDMEFMTGKQIINELEERQGQVSEILKKLEDGDKDLLNLWKQTRQWSLDLFTEIYKELNVKFDVFFYESEEEKAGKKMLPKLLKYPFIKKSEGAVIADLQKENLGVLVLVRKDGTALYGIKDIPLAVKKFKKYKIKKSLYIVDSRQAQYLQQIFKILELMDFKKEMIHVPYEFVQLKSGIISSRTGNVVTYEEVKEAALNKVIGETKSRHADWTDDKIKEISQKIVSAALKFGMLKNGNDKVITFDIEESLDTQGFTGPYLQYTLARLNSILSKSEINKSIKIKVDYKNLAANIEKKLIKQLTQYPQAVAEVLKTNDPANLAQYLFNLAQDFNAFYHELPVLKAEPEIKNARLHLISALKQVLENGLELLDLPILQKM</sequence>
<organism evidence="12 13">
    <name type="scientific">Candidatus Buchananbacteria bacterium RBG_13_39_9</name>
    <dbReference type="NCBI Taxonomy" id="1797531"/>
    <lineage>
        <taxon>Bacteria</taxon>
        <taxon>Candidatus Buchananiibacteriota</taxon>
    </lineage>
</organism>
<keyword evidence="5 8" id="KW-0648">Protein biosynthesis</keyword>
<evidence type="ECO:0000313" key="12">
    <source>
        <dbReference type="EMBL" id="OGY42957.1"/>
    </source>
</evidence>
<dbReference type="InterPro" id="IPR009080">
    <property type="entry name" value="tRNAsynth_Ia_anticodon-bd"/>
</dbReference>
<dbReference type="Pfam" id="PF03485">
    <property type="entry name" value="Arg_tRNA_synt_N"/>
    <property type="match status" value="1"/>
</dbReference>
<dbReference type="GO" id="GO:0004814">
    <property type="term" value="F:arginine-tRNA ligase activity"/>
    <property type="evidence" value="ECO:0007669"/>
    <property type="project" value="UniProtKB-UniRule"/>
</dbReference>
<name>A0A1G1XUJ2_9BACT</name>